<feature type="domain" description="Cytochrome b/b6 N-terminal region profile" evidence="17">
    <location>
        <begin position="1"/>
        <end position="209"/>
    </location>
</feature>
<reference evidence="19" key="2">
    <citation type="submission" date="2015-06" db="EMBL/GenBank/DDBJ databases">
        <authorList>
            <person name="Hoefler B.C."/>
            <person name="Straight P.D."/>
        </authorList>
    </citation>
    <scope>NUCLEOTIDE SEQUENCE</scope>
</reference>
<dbReference type="PROSITE" id="PS51002">
    <property type="entry name" value="CYTB_NTER"/>
    <property type="match status" value="1"/>
</dbReference>
<dbReference type="InterPro" id="IPR030689">
    <property type="entry name" value="Cytochrome_b"/>
</dbReference>
<dbReference type="SUPFAM" id="SSF81342">
    <property type="entry name" value="Transmembrane di-heme cytochromes"/>
    <property type="match status" value="1"/>
</dbReference>
<reference evidence="19" key="1">
    <citation type="journal article" date="2015" name="Mitochondrial DNA">
        <title>Complete mitochondrial genome of Pseudoperonospora cubensis.</title>
        <authorList>
            <person name="Lu W.J."/>
            <person name="Hu W.G."/>
            <person name="Wang G.P."/>
        </authorList>
    </citation>
    <scope>NUCLEOTIDE SEQUENCE</scope>
</reference>
<evidence type="ECO:0000256" key="3">
    <source>
        <dbReference type="ARBA" id="ARBA00022448"/>
    </source>
</evidence>
<comment type="function">
    <text evidence="16">Component of the ubiquinol-cytochrome c reductase complex (complex III or cytochrome b-c1 complex) that is part of the mitochondrial respiratory chain. The b-c1 complex mediates electron transfer from ubiquinol to cytochrome c. Contributes to the generation of a proton gradient across the mitochondrial membrane that is then used for ATP synthesis.</text>
</comment>
<dbReference type="GO" id="GO:0016491">
    <property type="term" value="F:oxidoreductase activity"/>
    <property type="evidence" value="ECO:0007669"/>
    <property type="project" value="UniProtKB-UniRule"/>
</dbReference>
<dbReference type="GO" id="GO:0005743">
    <property type="term" value="C:mitochondrial inner membrane"/>
    <property type="evidence" value="ECO:0007669"/>
    <property type="project" value="UniProtKB-SubCell"/>
</dbReference>
<evidence type="ECO:0000256" key="10">
    <source>
        <dbReference type="ARBA" id="ARBA00022989"/>
    </source>
</evidence>
<evidence type="ECO:0000256" key="6">
    <source>
        <dbReference type="ARBA" id="ARBA00022692"/>
    </source>
</evidence>
<feature type="transmembrane region" description="Helical" evidence="16">
    <location>
        <begin position="288"/>
        <end position="307"/>
    </location>
</feature>
<feature type="binding site" description="axial binding residue" evidence="15">
    <location>
        <position position="196"/>
    </location>
    <ligand>
        <name>heme b</name>
        <dbReference type="ChEBI" id="CHEBI:60344"/>
        <label>b566</label>
    </ligand>
    <ligandPart>
        <name>Fe</name>
        <dbReference type="ChEBI" id="CHEBI:18248"/>
    </ligandPart>
</feature>
<name>A0A0U2GIT0_PSECC</name>
<sequence>MRWNKKSLFAVLNNHLIDYPTPINLNYFYGFGSLAGIMLVIQILTGIFLAMHYTPHIDLAFNSVEHIMRDVNNGWLIRYTHANGASFFLLWYMYIFLEVYIMVLILHQEKLYGVQVLLFFILMMATAFMGYVLPWGQMSFWAATVITNLFSAIPLIGKDIVDWLWGGFAVDNPTLNRFFSLHFTFPFLIVGVVLIHLILLHEVGSNNPLGITLKTENIPFYPYFYTKDLFGLMILFLVFFIFIFYYPNALGHPDNYIEANPMKTPLHIVPEWYFLPFYAILRSIPNKIGGVIAMFGSLIILLTIPFTNSSEIRSTAFRPIFKVCYWLLVVSFLLLGWVGQCPVEYPYTEIGVISMIYYFAFFIIIIPFLGKIETYLVRYKNN</sequence>
<dbReference type="Pfam" id="PF00033">
    <property type="entry name" value="Cytochrome_B"/>
    <property type="match status" value="1"/>
</dbReference>
<proteinExistence type="inferred from homology"/>
<dbReference type="Pfam" id="PF00032">
    <property type="entry name" value="Cytochrom_B_C"/>
    <property type="match status" value="1"/>
</dbReference>
<dbReference type="GO" id="GO:0008121">
    <property type="term" value="F:quinol-cytochrome-c reductase activity"/>
    <property type="evidence" value="ECO:0007669"/>
    <property type="project" value="InterPro"/>
</dbReference>
<dbReference type="GO" id="GO:0046872">
    <property type="term" value="F:metal ion binding"/>
    <property type="evidence" value="ECO:0007669"/>
    <property type="project" value="UniProtKB-UniRule"/>
</dbReference>
<feature type="transmembrane region" description="Helical" evidence="16">
    <location>
        <begin position="177"/>
        <end position="200"/>
    </location>
</feature>
<evidence type="ECO:0000256" key="12">
    <source>
        <dbReference type="ARBA" id="ARBA00023128"/>
    </source>
</evidence>
<evidence type="ECO:0000259" key="17">
    <source>
        <dbReference type="PROSITE" id="PS51002"/>
    </source>
</evidence>
<dbReference type="SUPFAM" id="SSF81648">
    <property type="entry name" value="a domain/subunit of cytochrome bc1 complex (Ubiquinol-cytochrome c reductase)"/>
    <property type="match status" value="1"/>
</dbReference>
<feature type="binding site" description="axial binding residue" evidence="15">
    <location>
        <position position="182"/>
    </location>
    <ligand>
        <name>heme b</name>
        <dbReference type="ChEBI" id="CHEBI:60344"/>
        <label>b562</label>
    </ligand>
    <ligandPart>
        <name>Fe</name>
        <dbReference type="ChEBI" id="CHEBI:18248"/>
    </ligandPart>
</feature>
<dbReference type="InterPro" id="IPR005798">
    <property type="entry name" value="Cyt_b/b6_C"/>
</dbReference>
<evidence type="ECO:0000259" key="18">
    <source>
        <dbReference type="PROSITE" id="PS51003"/>
    </source>
</evidence>
<keyword evidence="13 16" id="KW-0472">Membrane</keyword>
<feature type="transmembrane region" description="Helical" evidence="16">
    <location>
        <begin position="350"/>
        <end position="370"/>
    </location>
</feature>
<keyword evidence="9 16" id="KW-0249">Electron transport</keyword>
<feature type="transmembrane region" description="Helical" evidence="16">
    <location>
        <begin position="27"/>
        <end position="51"/>
    </location>
</feature>
<dbReference type="GeneID" id="25769152"/>
<dbReference type="PANTHER" id="PTHR19271">
    <property type="entry name" value="CYTOCHROME B"/>
    <property type="match status" value="1"/>
</dbReference>
<accession>A0A0U2GIT0</accession>
<dbReference type="InterPro" id="IPR048259">
    <property type="entry name" value="Cytochrome_b_N_euk/bac"/>
</dbReference>
<feature type="transmembrane region" description="Helical" evidence="16">
    <location>
        <begin position="112"/>
        <end position="133"/>
    </location>
</feature>
<evidence type="ECO:0000256" key="2">
    <source>
        <dbReference type="ARBA" id="ARBA00013531"/>
    </source>
</evidence>
<evidence type="ECO:0000256" key="7">
    <source>
        <dbReference type="ARBA" id="ARBA00022723"/>
    </source>
</evidence>
<comment type="similarity">
    <text evidence="16">Belongs to the cytochrome b family.</text>
</comment>
<dbReference type="InterPro" id="IPR036150">
    <property type="entry name" value="Cyt_b/b6_C_sf"/>
</dbReference>
<comment type="cofactor">
    <cofactor evidence="15">
        <name>heme</name>
        <dbReference type="ChEBI" id="CHEBI:30413"/>
    </cofactor>
    <text evidence="15">Binds 2 heme groups non-covalently.</text>
</comment>
<dbReference type="GO" id="GO:0045275">
    <property type="term" value="C:respiratory chain complex III"/>
    <property type="evidence" value="ECO:0007669"/>
    <property type="project" value="InterPro"/>
</dbReference>
<comment type="subcellular location">
    <subcellularLocation>
        <location evidence="1">Mitochondrion inner membrane</location>
        <topology evidence="1">Multi-pass membrane protein</topology>
    </subcellularLocation>
</comment>
<evidence type="ECO:0000256" key="14">
    <source>
        <dbReference type="PIRSR" id="PIRSR038885-1"/>
    </source>
</evidence>
<keyword evidence="8" id="KW-0999">Mitochondrion inner membrane</keyword>
<evidence type="ECO:0000256" key="16">
    <source>
        <dbReference type="RuleBase" id="RU362117"/>
    </source>
</evidence>
<protein>
    <recommendedName>
        <fullName evidence="2 16">Cytochrome b</fullName>
    </recommendedName>
</protein>
<evidence type="ECO:0000256" key="13">
    <source>
        <dbReference type="ARBA" id="ARBA00023136"/>
    </source>
</evidence>
<dbReference type="CDD" id="cd00284">
    <property type="entry name" value="Cytochrome_b_N"/>
    <property type="match status" value="1"/>
</dbReference>
<evidence type="ECO:0000256" key="5">
    <source>
        <dbReference type="ARBA" id="ARBA00022660"/>
    </source>
</evidence>
<dbReference type="GO" id="GO:0006122">
    <property type="term" value="P:mitochondrial electron transport, ubiquinol to cytochrome c"/>
    <property type="evidence" value="ECO:0007669"/>
    <property type="project" value="TreeGrafter"/>
</dbReference>
<keyword evidence="6 16" id="KW-0812">Transmembrane</keyword>
<evidence type="ECO:0000313" key="19">
    <source>
        <dbReference type="EMBL" id="AKZ29817.1"/>
    </source>
</evidence>
<dbReference type="CDD" id="cd00290">
    <property type="entry name" value="cytochrome_b_C"/>
    <property type="match status" value="1"/>
</dbReference>
<dbReference type="InterPro" id="IPR027387">
    <property type="entry name" value="Cytb/b6-like_sf"/>
</dbReference>
<keyword evidence="12 16" id="KW-0496">Mitochondrion</keyword>
<feature type="transmembrane region" description="Helical" evidence="16">
    <location>
        <begin position="319"/>
        <end position="338"/>
    </location>
</feature>
<feature type="domain" description="Cytochrome b/b6 C-terminal region profile" evidence="18">
    <location>
        <begin position="210"/>
        <end position="380"/>
    </location>
</feature>
<dbReference type="PIRSF" id="PIRSF038885">
    <property type="entry name" value="COB"/>
    <property type="match status" value="1"/>
</dbReference>
<dbReference type="PROSITE" id="PS51003">
    <property type="entry name" value="CYTB_CTER"/>
    <property type="match status" value="1"/>
</dbReference>
<dbReference type="InterPro" id="IPR005797">
    <property type="entry name" value="Cyt_b/b6_N"/>
</dbReference>
<dbReference type="InterPro" id="IPR016174">
    <property type="entry name" value="Di-haem_cyt_TM"/>
</dbReference>
<comment type="cofactor">
    <cofactor evidence="16">
        <name>heme b</name>
        <dbReference type="ChEBI" id="CHEBI:60344"/>
    </cofactor>
    <text evidence="16">Binds 2 heme groups non-covalently.</text>
</comment>
<dbReference type="Gene3D" id="1.20.810.10">
    <property type="entry name" value="Cytochrome Bc1 Complex, Chain C"/>
    <property type="match status" value="1"/>
</dbReference>
<organism evidence="19">
    <name type="scientific">Pseudoperonospora cubensis</name>
    <name type="common">Downy midlew of cucurbits</name>
    <dbReference type="NCBI Taxonomy" id="143453"/>
    <lineage>
        <taxon>Eukaryota</taxon>
        <taxon>Sar</taxon>
        <taxon>Stramenopiles</taxon>
        <taxon>Oomycota</taxon>
        <taxon>Peronosporomycetes</taxon>
        <taxon>Peronosporales</taxon>
        <taxon>Peronosporaceae</taxon>
        <taxon>Pseudoperonospora</taxon>
    </lineage>
</organism>
<keyword evidence="4 15" id="KW-0349">Heme</keyword>
<evidence type="ECO:0000256" key="4">
    <source>
        <dbReference type="ARBA" id="ARBA00022617"/>
    </source>
</evidence>
<dbReference type="PANTHER" id="PTHR19271:SF16">
    <property type="entry name" value="CYTOCHROME B"/>
    <property type="match status" value="1"/>
</dbReference>
<evidence type="ECO:0000256" key="8">
    <source>
        <dbReference type="ARBA" id="ARBA00022792"/>
    </source>
</evidence>
<feature type="binding site" evidence="14">
    <location>
        <position position="201"/>
    </location>
    <ligand>
        <name>a ubiquinone</name>
        <dbReference type="ChEBI" id="CHEBI:16389"/>
    </ligand>
</feature>
<gene>
    <name evidence="19" type="primary">cob</name>
</gene>
<keyword evidence="10 16" id="KW-1133">Transmembrane helix</keyword>
<evidence type="ECO:0000256" key="15">
    <source>
        <dbReference type="PIRSR" id="PIRSR038885-2"/>
    </source>
</evidence>
<keyword evidence="7 15" id="KW-0479">Metal-binding</keyword>
<feature type="transmembrane region" description="Helical" evidence="16">
    <location>
        <begin position="140"/>
        <end position="157"/>
    </location>
</feature>
<dbReference type="RefSeq" id="YP_009164878.1">
    <property type="nucleotide sequence ID" value="NC_027859.1"/>
</dbReference>
<dbReference type="AlphaFoldDB" id="A0A0U2GIT0"/>
<keyword evidence="3 16" id="KW-0813">Transport</keyword>
<keyword evidence="5 16" id="KW-0679">Respiratory chain</keyword>
<evidence type="ECO:0000256" key="1">
    <source>
        <dbReference type="ARBA" id="ARBA00004448"/>
    </source>
</evidence>
<geneLocation type="mitochondrion" evidence="19"/>
<feature type="transmembrane region" description="Helical" evidence="16">
    <location>
        <begin position="229"/>
        <end position="246"/>
    </location>
</feature>
<evidence type="ECO:0000256" key="9">
    <source>
        <dbReference type="ARBA" id="ARBA00022982"/>
    </source>
</evidence>
<dbReference type="InterPro" id="IPR048260">
    <property type="entry name" value="Cytochrome_b_C_euk/bac"/>
</dbReference>
<evidence type="ECO:0000256" key="11">
    <source>
        <dbReference type="ARBA" id="ARBA00023004"/>
    </source>
</evidence>
<keyword evidence="11 15" id="KW-0408">Iron</keyword>
<feature type="transmembrane region" description="Helical" evidence="16">
    <location>
        <begin position="87"/>
        <end position="106"/>
    </location>
</feature>
<dbReference type="EMBL" id="KT072718">
    <property type="protein sequence ID" value="AKZ29817.1"/>
    <property type="molecule type" value="Genomic_DNA"/>
</dbReference>
<feature type="binding site" description="axial binding residue" evidence="15">
    <location>
        <position position="81"/>
    </location>
    <ligand>
        <name>heme b</name>
        <dbReference type="ChEBI" id="CHEBI:60344"/>
        <label>b562</label>
    </ligand>
    <ligandPart>
        <name>Fe</name>
        <dbReference type="ChEBI" id="CHEBI:18248"/>
    </ligandPart>
</feature>